<dbReference type="AlphaFoldDB" id="A0A8S0X0Z8"/>
<name>A0A8S0X0Z8_9GAMM</name>
<evidence type="ECO:0000313" key="1">
    <source>
        <dbReference type="EMBL" id="CAA9890928.1"/>
    </source>
</evidence>
<sequence length="67" mass="7472">MRGVGLVIRLPSEGSEHHPLDYRLYENTADGKTKTTISARFWLMPARTKAFVQGQCCSTTGMRLGKT</sequence>
<comment type="caution">
    <text evidence="1">The sequence shown here is derived from an EMBL/GenBank/DDBJ whole genome shotgun (WGS) entry which is preliminary data.</text>
</comment>
<reference evidence="1 2" key="1">
    <citation type="submission" date="2020-02" db="EMBL/GenBank/DDBJ databases">
        <authorList>
            <person name="Hogendoorn C."/>
        </authorList>
    </citation>
    <scope>NUCLEOTIDE SEQUENCE [LARGE SCALE GENOMIC DNA]</scope>
    <source>
        <strain evidence="1">METHB21</strain>
    </source>
</reference>
<keyword evidence="2" id="KW-1185">Reference proteome</keyword>
<dbReference type="EMBL" id="CADCXN010000059">
    <property type="protein sequence ID" value="CAA9890928.1"/>
    <property type="molecule type" value="Genomic_DNA"/>
</dbReference>
<proteinExistence type="predicted"/>
<protein>
    <submittedName>
        <fullName evidence="1">Uncharacterized protein</fullName>
    </submittedName>
</protein>
<evidence type="ECO:0000313" key="2">
    <source>
        <dbReference type="Proteomes" id="UP000494216"/>
    </source>
</evidence>
<accession>A0A8S0X0Z8</accession>
<gene>
    <name evidence="1" type="ORF">METHB2_300006</name>
</gene>
<dbReference type="Proteomes" id="UP000494216">
    <property type="component" value="Unassembled WGS sequence"/>
</dbReference>
<organism evidence="1 2">
    <name type="scientific">Candidatus Methylobacter favarea</name>
    <dbReference type="NCBI Taxonomy" id="2707345"/>
    <lineage>
        <taxon>Bacteria</taxon>
        <taxon>Pseudomonadati</taxon>
        <taxon>Pseudomonadota</taxon>
        <taxon>Gammaproteobacteria</taxon>
        <taxon>Methylococcales</taxon>
        <taxon>Methylococcaceae</taxon>
        <taxon>Methylobacter</taxon>
    </lineage>
</organism>